<feature type="non-terminal residue" evidence="10">
    <location>
        <position position="522"/>
    </location>
</feature>
<dbReference type="PANTHER" id="PTHR33568:SF3">
    <property type="entry name" value="DNA-DIRECTED DNA POLYMERASE"/>
    <property type="match status" value="1"/>
</dbReference>
<dbReference type="InterPro" id="IPR017964">
    <property type="entry name" value="DNA-dir_DNA_pol_B_CS"/>
</dbReference>
<evidence type="ECO:0000313" key="10">
    <source>
        <dbReference type="EMBL" id="KKL66281.1"/>
    </source>
</evidence>
<evidence type="ECO:0000256" key="2">
    <source>
        <dbReference type="ARBA" id="ARBA00012417"/>
    </source>
</evidence>
<keyword evidence="6" id="KW-0239">DNA-directed DNA polymerase</keyword>
<comment type="catalytic activity">
    <reaction evidence="8">
        <text>DNA(n) + a 2'-deoxyribonucleoside 5'-triphosphate = DNA(n+1) + diphosphate</text>
        <dbReference type="Rhea" id="RHEA:22508"/>
        <dbReference type="Rhea" id="RHEA-COMP:17339"/>
        <dbReference type="Rhea" id="RHEA-COMP:17340"/>
        <dbReference type="ChEBI" id="CHEBI:33019"/>
        <dbReference type="ChEBI" id="CHEBI:61560"/>
        <dbReference type="ChEBI" id="CHEBI:173112"/>
        <dbReference type="EC" id="2.7.7.7"/>
    </reaction>
</comment>
<evidence type="ECO:0000256" key="6">
    <source>
        <dbReference type="ARBA" id="ARBA00022932"/>
    </source>
</evidence>
<dbReference type="SUPFAM" id="SSF56672">
    <property type="entry name" value="DNA/RNA polymerases"/>
    <property type="match status" value="1"/>
</dbReference>
<proteinExistence type="inferred from homology"/>
<reference evidence="10" key="1">
    <citation type="journal article" date="2015" name="Nature">
        <title>Complex archaea that bridge the gap between prokaryotes and eukaryotes.</title>
        <authorList>
            <person name="Spang A."/>
            <person name="Saw J.H."/>
            <person name="Jorgensen S.L."/>
            <person name="Zaremba-Niedzwiedzka K."/>
            <person name="Martijn J."/>
            <person name="Lind A.E."/>
            <person name="van Eijk R."/>
            <person name="Schleper C."/>
            <person name="Guy L."/>
            <person name="Ettema T.J."/>
        </authorList>
    </citation>
    <scope>NUCLEOTIDE SEQUENCE</scope>
</reference>
<dbReference type="Gene3D" id="1.10.287.690">
    <property type="entry name" value="Helix hairpin bin"/>
    <property type="match status" value="1"/>
</dbReference>
<dbReference type="PROSITE" id="PS00116">
    <property type="entry name" value="DNA_POLYMERASE_B"/>
    <property type="match status" value="1"/>
</dbReference>
<dbReference type="PRINTS" id="PR00106">
    <property type="entry name" value="DNAPOLB"/>
</dbReference>
<dbReference type="Pfam" id="PF03175">
    <property type="entry name" value="DNA_pol_B_2"/>
    <property type="match status" value="1"/>
</dbReference>
<dbReference type="Gene3D" id="3.30.420.10">
    <property type="entry name" value="Ribonuclease H-like superfamily/Ribonuclease H"/>
    <property type="match status" value="1"/>
</dbReference>
<dbReference type="GO" id="GO:0006260">
    <property type="term" value="P:DNA replication"/>
    <property type="evidence" value="ECO:0007669"/>
    <property type="project" value="UniProtKB-KW"/>
</dbReference>
<evidence type="ECO:0000256" key="5">
    <source>
        <dbReference type="ARBA" id="ARBA00022705"/>
    </source>
</evidence>
<dbReference type="SUPFAM" id="SSF53098">
    <property type="entry name" value="Ribonuclease H-like"/>
    <property type="match status" value="1"/>
</dbReference>
<evidence type="ECO:0000256" key="1">
    <source>
        <dbReference type="ARBA" id="ARBA00005755"/>
    </source>
</evidence>
<comment type="similarity">
    <text evidence="1">Belongs to the DNA polymerase type-B family.</text>
</comment>
<dbReference type="InterPro" id="IPR043502">
    <property type="entry name" value="DNA/RNA_pol_sf"/>
</dbReference>
<dbReference type="InterPro" id="IPR006172">
    <property type="entry name" value="DNA-dir_DNA_pol_B"/>
</dbReference>
<dbReference type="Gene3D" id="3.90.1600.10">
    <property type="entry name" value="Palm domain of DNA polymerase"/>
    <property type="match status" value="2"/>
</dbReference>
<evidence type="ECO:0000256" key="3">
    <source>
        <dbReference type="ARBA" id="ARBA00022679"/>
    </source>
</evidence>
<gene>
    <name evidence="10" type="ORF">LCGC14_2146550</name>
</gene>
<feature type="domain" description="DNA-directed DNA polymerase family B mitochondria/virus" evidence="9">
    <location>
        <begin position="168"/>
        <end position="467"/>
    </location>
</feature>
<dbReference type="AlphaFoldDB" id="A0A0F9EJ29"/>
<dbReference type="InterPro" id="IPR004868">
    <property type="entry name" value="DNA-dir_DNA_pol_B_mt/vir"/>
</dbReference>
<evidence type="ECO:0000256" key="8">
    <source>
        <dbReference type="ARBA" id="ARBA00049244"/>
    </source>
</evidence>
<protein>
    <recommendedName>
        <fullName evidence="2">DNA-directed DNA polymerase</fullName>
        <ecNumber evidence="2">2.7.7.7</ecNumber>
    </recommendedName>
</protein>
<keyword evidence="7" id="KW-0238">DNA-binding</keyword>
<evidence type="ECO:0000256" key="7">
    <source>
        <dbReference type="ARBA" id="ARBA00023125"/>
    </source>
</evidence>
<comment type="caution">
    <text evidence="10">The sequence shown here is derived from an EMBL/GenBank/DDBJ whole genome shotgun (WGS) entry which is preliminary data.</text>
</comment>
<sequence length="522" mass="60065">MGVIQRQAIKGHKLAPLKGDTIPRTWLFLDTETEEKIDGEVTYHHFHVGWCCLWRRAKDETPESEDWTWFLSAAGINAYIQEMAMRYKYIYVVGHNIFFDLQASGTFAFLTSEGWRLEFYYDKGLTYILKCKRGTASMNIISSTNWFDQSLRKLGKVVGLEKLDVDFKKVTAEQLKKYCYRDVEILVAAIKAYIQFIQDHKLGKLALTKASQAFTAYRHRFTDGKIFIHSETEIHTLERAAYMGGRVECFFIGQATGGPFISLDVNSMYPYVMKQYSYPVKLLRVAHSPTIKFISEVLNSYGVIAEVVLSTPEPAYSVRIKHKTIFPVGEFTTNLCTEGLRYALAHGHVLRINKAAIYQMEDIFTRYVNFMYRLRNKYRKEENGVFELLSKYMLNALYGKFAQLQIITEKEDISGSRDYSREIIFNLTTGHNLTVTRMLNTEITQRMEGEGKNSNVAIAAHITENARLLLWNIISEVGTDRVLYCDTDSIKIRASDLKNVNWPNSKTQLGALKVESTSQKLY</sequence>
<keyword evidence="4" id="KW-0548">Nucleotidyltransferase</keyword>
<dbReference type="EMBL" id="LAZR01027258">
    <property type="protein sequence ID" value="KKL66281.1"/>
    <property type="molecule type" value="Genomic_DNA"/>
</dbReference>
<evidence type="ECO:0000256" key="4">
    <source>
        <dbReference type="ARBA" id="ARBA00022695"/>
    </source>
</evidence>
<name>A0A0F9EJ29_9ZZZZ</name>
<keyword evidence="3" id="KW-0808">Transferase</keyword>
<dbReference type="InterPro" id="IPR012337">
    <property type="entry name" value="RNaseH-like_sf"/>
</dbReference>
<dbReference type="GO" id="GO:0003887">
    <property type="term" value="F:DNA-directed DNA polymerase activity"/>
    <property type="evidence" value="ECO:0007669"/>
    <property type="project" value="UniProtKB-KW"/>
</dbReference>
<dbReference type="EC" id="2.7.7.7" evidence="2"/>
<keyword evidence="5" id="KW-0235">DNA replication</keyword>
<dbReference type="GO" id="GO:0000166">
    <property type="term" value="F:nucleotide binding"/>
    <property type="evidence" value="ECO:0007669"/>
    <property type="project" value="InterPro"/>
</dbReference>
<accession>A0A0F9EJ29</accession>
<dbReference type="InterPro" id="IPR036397">
    <property type="entry name" value="RNaseH_sf"/>
</dbReference>
<dbReference type="GO" id="GO:0003677">
    <property type="term" value="F:DNA binding"/>
    <property type="evidence" value="ECO:0007669"/>
    <property type="project" value="UniProtKB-KW"/>
</dbReference>
<evidence type="ECO:0000259" key="9">
    <source>
        <dbReference type="Pfam" id="PF03175"/>
    </source>
</evidence>
<dbReference type="PANTHER" id="PTHR33568">
    <property type="entry name" value="DNA POLYMERASE"/>
    <property type="match status" value="1"/>
</dbReference>
<organism evidence="10">
    <name type="scientific">marine sediment metagenome</name>
    <dbReference type="NCBI Taxonomy" id="412755"/>
    <lineage>
        <taxon>unclassified sequences</taxon>
        <taxon>metagenomes</taxon>
        <taxon>ecological metagenomes</taxon>
    </lineage>
</organism>
<dbReference type="InterPro" id="IPR023211">
    <property type="entry name" value="DNA_pol_palm_dom_sf"/>
</dbReference>